<dbReference type="Proteomes" id="UP001320706">
    <property type="component" value="Unassembled WGS sequence"/>
</dbReference>
<comment type="caution">
    <text evidence="1">The sequence shown here is derived from an EMBL/GenBank/DDBJ whole genome shotgun (WGS) entry which is preliminary data.</text>
</comment>
<proteinExistence type="predicted"/>
<evidence type="ECO:0000313" key="2">
    <source>
        <dbReference type="Proteomes" id="UP001320706"/>
    </source>
</evidence>
<name>A0ACC3S741_9PEZI</name>
<keyword evidence="2" id="KW-1185">Reference proteome</keyword>
<evidence type="ECO:0000313" key="1">
    <source>
        <dbReference type="EMBL" id="KAK8200850.1"/>
    </source>
</evidence>
<organism evidence="1 2">
    <name type="scientific">Zalaria obscura</name>
    <dbReference type="NCBI Taxonomy" id="2024903"/>
    <lineage>
        <taxon>Eukaryota</taxon>
        <taxon>Fungi</taxon>
        <taxon>Dikarya</taxon>
        <taxon>Ascomycota</taxon>
        <taxon>Pezizomycotina</taxon>
        <taxon>Dothideomycetes</taxon>
        <taxon>Dothideomycetidae</taxon>
        <taxon>Dothideales</taxon>
        <taxon>Zalariaceae</taxon>
        <taxon>Zalaria</taxon>
    </lineage>
</organism>
<dbReference type="EMBL" id="JAMKPW020000038">
    <property type="protein sequence ID" value="KAK8200850.1"/>
    <property type="molecule type" value="Genomic_DNA"/>
</dbReference>
<reference evidence="1" key="1">
    <citation type="submission" date="2024-02" db="EMBL/GenBank/DDBJ databases">
        <title>Metagenome Assembled Genome of Zalaria obscura JY119.</title>
        <authorList>
            <person name="Vighnesh L."/>
            <person name="Jagadeeshwari U."/>
            <person name="Venkata Ramana C."/>
            <person name="Sasikala C."/>
        </authorList>
    </citation>
    <scope>NUCLEOTIDE SEQUENCE</scope>
    <source>
        <strain evidence="1">JY119</strain>
    </source>
</reference>
<accession>A0ACC3S741</accession>
<sequence length="173" mass="18870">MTTVESNDRSTELFQQLDNYPWDQDQEFQGGLRAILGSASSPEQVEHLTTRAKCYYFARKQGSPVDFNGYQTWLSNRAPAAQNGVPVSDPQEPGQAIPPNEHATDQASTLGDAPAPATFAQICEMIAEGKPIPGIKDIPDTVLEGQATQSTATPRKKPWERDATPAQKPSWAT</sequence>
<protein>
    <submittedName>
        <fullName evidence="1">Uncharacterized protein</fullName>
    </submittedName>
</protein>
<gene>
    <name evidence="1" type="ORF">M8818_006167</name>
</gene>